<keyword evidence="2" id="KW-1185">Reference proteome</keyword>
<evidence type="ECO:0000313" key="1">
    <source>
        <dbReference type="EMBL" id="PVE49456.1"/>
    </source>
</evidence>
<proteinExistence type="predicted"/>
<gene>
    <name evidence="1" type="ORF">DDE23_03410</name>
</gene>
<name>A0A2T7UY14_9RHOB</name>
<dbReference type="AlphaFoldDB" id="A0A2T7UY14"/>
<dbReference type="Proteomes" id="UP000244810">
    <property type="component" value="Unassembled WGS sequence"/>
</dbReference>
<protein>
    <submittedName>
        <fullName evidence="1">Uncharacterized protein</fullName>
    </submittedName>
</protein>
<comment type="caution">
    <text evidence="1">The sequence shown here is derived from an EMBL/GenBank/DDBJ whole genome shotgun (WGS) entry which is preliminary data.</text>
</comment>
<dbReference type="RefSeq" id="WP_107749960.1">
    <property type="nucleotide sequence ID" value="NZ_JBLWSZ010000013.1"/>
</dbReference>
<reference evidence="1 2" key="1">
    <citation type="journal article" date="2011" name="Syst. Appl. Microbiol.">
        <title>Defluviimonas denitrificans gen. nov., sp. nov., and Pararhodobacter aggregans gen. nov., sp. nov., non-phototrophic Rhodobacteraceae from the biofilter of a marine aquaculture.</title>
        <authorList>
            <person name="Foesel B.U."/>
            <person name="Drake H.L."/>
            <person name="Schramm A."/>
        </authorList>
    </citation>
    <scope>NUCLEOTIDE SEQUENCE [LARGE SCALE GENOMIC DNA]</scope>
    <source>
        <strain evidence="1 2">D1-19</strain>
    </source>
</reference>
<sequence length="159" mass="17579">MDIISKREGPRAEDLRARRMIAENSTTIRRLADQISNGGYTKMQQDKARRAQQPQAEGLIIRDLKAPAAADTVEPYVKVSLNGRVVLVDKVTSRQLQMLGEIRGASFARRFVLATAENGFLSPIDDQMRGALAPFAEIPLTRAFTEKDLARALEEALGV</sequence>
<evidence type="ECO:0000313" key="2">
    <source>
        <dbReference type="Proteomes" id="UP000244810"/>
    </source>
</evidence>
<dbReference type="OrthoDB" id="8226460at2"/>
<organism evidence="1 2">
    <name type="scientific">Pararhodobacter aggregans</name>
    <dbReference type="NCBI Taxonomy" id="404875"/>
    <lineage>
        <taxon>Bacteria</taxon>
        <taxon>Pseudomonadati</taxon>
        <taxon>Pseudomonadota</taxon>
        <taxon>Alphaproteobacteria</taxon>
        <taxon>Rhodobacterales</taxon>
        <taxon>Paracoccaceae</taxon>
        <taxon>Pararhodobacter</taxon>
    </lineage>
</organism>
<dbReference type="EMBL" id="QDDR01000001">
    <property type="protein sequence ID" value="PVE49456.1"/>
    <property type="molecule type" value="Genomic_DNA"/>
</dbReference>
<accession>A0A2T7UY14</accession>